<reference evidence="4 5" key="1">
    <citation type="submission" date="2015-10" db="EMBL/GenBank/DDBJ databases">
        <title>Draft genome sequence of Streptomyces caeruleatus NRRL B-24802, type strain for the species Streptomyces caeruleatus.</title>
        <authorList>
            <person name="Ruckert C."/>
            <person name="Winkler A."/>
            <person name="Kalinowski J."/>
            <person name="Kampfer P."/>
            <person name="Glaeser S."/>
        </authorList>
    </citation>
    <scope>NUCLEOTIDE SEQUENCE [LARGE SCALE GENOMIC DNA]</scope>
    <source>
        <strain evidence="4 5">NRRL B-24802</strain>
    </source>
</reference>
<protein>
    <submittedName>
        <fullName evidence="4">PAS sensor protein</fullName>
    </submittedName>
</protein>
<dbReference type="InterPro" id="IPR003018">
    <property type="entry name" value="GAF"/>
</dbReference>
<comment type="caution">
    <text evidence="4">The sequence shown here is derived from an EMBL/GenBank/DDBJ whole genome shotgun (WGS) entry which is preliminary data.</text>
</comment>
<dbReference type="FunFam" id="3.60.40.10:FF:000031">
    <property type="entry name" value="PAS sensor protein"/>
    <property type="match status" value="1"/>
</dbReference>
<dbReference type="Proteomes" id="UP000053429">
    <property type="component" value="Unassembled WGS sequence"/>
</dbReference>
<dbReference type="FunFam" id="3.30.565.10:FF:000028">
    <property type="entry name" value="PAS sensor protein"/>
    <property type="match status" value="1"/>
</dbReference>
<evidence type="ECO:0000313" key="5">
    <source>
        <dbReference type="Proteomes" id="UP000053429"/>
    </source>
</evidence>
<dbReference type="AlphaFoldDB" id="A0A117RRG8"/>
<evidence type="ECO:0000259" key="2">
    <source>
        <dbReference type="SMART" id="SM00065"/>
    </source>
</evidence>
<dbReference type="Pfam" id="PF08448">
    <property type="entry name" value="PAS_4"/>
    <property type="match status" value="1"/>
</dbReference>
<evidence type="ECO:0000259" key="3">
    <source>
        <dbReference type="SMART" id="SM00331"/>
    </source>
</evidence>
<dbReference type="InterPro" id="IPR013656">
    <property type="entry name" value="PAS_4"/>
</dbReference>
<feature type="domain" description="PPM-type phosphatase" evidence="3">
    <location>
        <begin position="346"/>
        <end position="568"/>
    </location>
</feature>
<dbReference type="Gene3D" id="3.30.565.10">
    <property type="entry name" value="Histidine kinase-like ATPase, C-terminal domain"/>
    <property type="match status" value="1"/>
</dbReference>
<dbReference type="FunFam" id="3.30.450.40:FF:000035">
    <property type="entry name" value="PAS sensor protein"/>
    <property type="match status" value="1"/>
</dbReference>
<dbReference type="Pfam" id="PF07228">
    <property type="entry name" value="SpoIIE"/>
    <property type="match status" value="1"/>
</dbReference>
<dbReference type="SUPFAM" id="SSF55781">
    <property type="entry name" value="GAF domain-like"/>
    <property type="match status" value="1"/>
</dbReference>
<accession>A0A117RRG8</accession>
<evidence type="ECO:0000313" key="4">
    <source>
        <dbReference type="EMBL" id="KUO05240.1"/>
    </source>
</evidence>
<dbReference type="Gene3D" id="3.60.40.10">
    <property type="entry name" value="PPM-type phosphatase domain"/>
    <property type="match status" value="1"/>
</dbReference>
<dbReference type="Gene3D" id="3.30.450.40">
    <property type="match status" value="1"/>
</dbReference>
<dbReference type="RefSeq" id="WP_062717271.1">
    <property type="nucleotide sequence ID" value="NZ_KQ948925.1"/>
</dbReference>
<dbReference type="GO" id="GO:0016791">
    <property type="term" value="F:phosphatase activity"/>
    <property type="evidence" value="ECO:0007669"/>
    <property type="project" value="TreeGrafter"/>
</dbReference>
<dbReference type="PANTHER" id="PTHR43156:SF2">
    <property type="entry name" value="STAGE II SPORULATION PROTEIN E"/>
    <property type="match status" value="1"/>
</dbReference>
<dbReference type="Gene3D" id="3.30.450.20">
    <property type="entry name" value="PAS domain"/>
    <property type="match status" value="1"/>
</dbReference>
<sequence>MEPAREDDDRALVEQAFRQATFSMSIFGTDQRYLRLNEEACLVMGVGEDELRGYLYPYGVPADVDQQGMLQALRDVTTTGKPTHYESFTRAPSSIREHAWNVKLWPIRDDAGDVCAVGMAAFDSSEQHWARQRLAVLDEAALRLGRNLDLTRTAEELVDLVVPRFADFASVDLFQAVMEGDEPTSEGWSDLVALRRVAHLSLEPGTPEAAIELGGTDVHPPYSPLVRALRTGQAVLSTSDDPGLERWLQGMPARAAKVREGRARGFTVTSVLAVPLIARGTTLGVATLVRARPDPFNQDDSTLARELAGRAALCVDNARRYTRERTAALTLQRSLLPRGFVRQSAVDVACRYLPTDARAGVGGDWFDIIPLSGARVGLVVGDVVGHGIQASATMGRLRTAVQTLADVDLPPDELLAHLDDLVLRVTAHDEEAGPGADGTGETGATCLYAVYDPVSRRLTTASAGHPPPVILEPGGTTRVLDVSAGPVLGVGGLPFEATEVELPEGSLVALFTDGLVEAADHDPDAGVGRLCEVLARSGTSLESRCDALLTELLPAHPRDDVALVLARTRALHAGQVRVWDLAADVELVAEARRLALAQLQAWGLEEAAFVTELVVSELVTNAIRYGADPIQLRLIHDRTLICEVSDGNSTSPHLRRARMFDEGGRGLLLVAQLTTSWGTRQTATGKTIWAEQELV</sequence>
<dbReference type="SUPFAM" id="SSF55874">
    <property type="entry name" value="ATPase domain of HSP90 chaperone/DNA topoisomerase II/histidine kinase"/>
    <property type="match status" value="1"/>
</dbReference>
<dbReference type="InterPro" id="IPR036457">
    <property type="entry name" value="PPM-type-like_dom_sf"/>
</dbReference>
<name>A0A117RRG8_9ACTN</name>
<keyword evidence="5" id="KW-1185">Reference proteome</keyword>
<dbReference type="Pfam" id="PF13185">
    <property type="entry name" value="GAF_2"/>
    <property type="match status" value="1"/>
</dbReference>
<dbReference type="SMART" id="SM00331">
    <property type="entry name" value="PP2C_SIG"/>
    <property type="match status" value="1"/>
</dbReference>
<dbReference type="InterPro" id="IPR029016">
    <property type="entry name" value="GAF-like_dom_sf"/>
</dbReference>
<evidence type="ECO:0000256" key="1">
    <source>
        <dbReference type="ARBA" id="ARBA00022801"/>
    </source>
</evidence>
<dbReference type="InterPro" id="IPR036890">
    <property type="entry name" value="HATPase_C_sf"/>
</dbReference>
<dbReference type="SMART" id="SM00065">
    <property type="entry name" value="GAF"/>
    <property type="match status" value="1"/>
</dbReference>
<dbReference type="InterPro" id="IPR003594">
    <property type="entry name" value="HATPase_dom"/>
</dbReference>
<feature type="domain" description="GAF" evidence="2">
    <location>
        <begin position="149"/>
        <end position="325"/>
    </location>
</feature>
<dbReference type="SUPFAM" id="SSF81606">
    <property type="entry name" value="PP2C-like"/>
    <property type="match status" value="1"/>
</dbReference>
<dbReference type="InterPro" id="IPR035965">
    <property type="entry name" value="PAS-like_dom_sf"/>
</dbReference>
<proteinExistence type="predicted"/>
<gene>
    <name evidence="4" type="ORF">AQJ67_07630</name>
</gene>
<organism evidence="4 5">
    <name type="scientific">Streptomyces caeruleatus</name>
    <dbReference type="NCBI Taxonomy" id="661399"/>
    <lineage>
        <taxon>Bacteria</taxon>
        <taxon>Bacillati</taxon>
        <taxon>Actinomycetota</taxon>
        <taxon>Actinomycetes</taxon>
        <taxon>Kitasatosporales</taxon>
        <taxon>Streptomycetaceae</taxon>
        <taxon>Streptomyces</taxon>
    </lineage>
</organism>
<dbReference type="InterPro" id="IPR001932">
    <property type="entry name" value="PPM-type_phosphatase-like_dom"/>
</dbReference>
<dbReference type="SUPFAM" id="SSF55785">
    <property type="entry name" value="PYP-like sensor domain (PAS domain)"/>
    <property type="match status" value="1"/>
</dbReference>
<dbReference type="PANTHER" id="PTHR43156">
    <property type="entry name" value="STAGE II SPORULATION PROTEIN E-RELATED"/>
    <property type="match status" value="1"/>
</dbReference>
<dbReference type="InterPro" id="IPR052016">
    <property type="entry name" value="Bact_Sigma-Reg"/>
</dbReference>
<keyword evidence="1" id="KW-0378">Hydrolase</keyword>
<dbReference type="CDD" id="cd16936">
    <property type="entry name" value="HATPase_RsbW-like"/>
    <property type="match status" value="1"/>
</dbReference>
<dbReference type="EMBL" id="LMWY01000005">
    <property type="protein sequence ID" value="KUO05240.1"/>
    <property type="molecule type" value="Genomic_DNA"/>
</dbReference>
<dbReference type="OrthoDB" id="118142at2"/>
<dbReference type="STRING" id="661399.AQJ67_07630"/>
<dbReference type="Pfam" id="PF13581">
    <property type="entry name" value="HATPase_c_2"/>
    <property type="match status" value="1"/>
</dbReference>